<dbReference type="RefSeq" id="WP_119975453.1">
    <property type="nucleotide sequence ID" value="NZ_JBHSQA010000003.1"/>
</dbReference>
<reference evidence="1 2" key="1">
    <citation type="submission" date="2018-09" db="EMBL/GenBank/DDBJ databases">
        <title>Novel species of Cryobacterium.</title>
        <authorList>
            <person name="Liu Q."/>
            <person name="Xin Y.-H."/>
        </authorList>
    </citation>
    <scope>NUCLEOTIDE SEQUENCE [LARGE SCALE GENOMIC DNA]</scope>
    <source>
        <strain evidence="1 2">Hh39</strain>
    </source>
</reference>
<dbReference type="EMBL" id="QZVS01000090">
    <property type="protein sequence ID" value="RJT87308.1"/>
    <property type="molecule type" value="Genomic_DNA"/>
</dbReference>
<organism evidence="1 2">
    <name type="scientific">Cryobacterium melibiosiphilum</name>
    <dbReference type="NCBI Taxonomy" id="995039"/>
    <lineage>
        <taxon>Bacteria</taxon>
        <taxon>Bacillati</taxon>
        <taxon>Actinomycetota</taxon>
        <taxon>Actinomycetes</taxon>
        <taxon>Micrococcales</taxon>
        <taxon>Microbacteriaceae</taxon>
        <taxon>Cryobacterium</taxon>
    </lineage>
</organism>
<evidence type="ECO:0000313" key="1">
    <source>
        <dbReference type="EMBL" id="RJT87308.1"/>
    </source>
</evidence>
<gene>
    <name evidence="1" type="ORF">D6T64_14805</name>
</gene>
<keyword evidence="2" id="KW-1185">Reference proteome</keyword>
<dbReference type="Proteomes" id="UP000272015">
    <property type="component" value="Unassembled WGS sequence"/>
</dbReference>
<dbReference type="AlphaFoldDB" id="A0A3A5MJV0"/>
<proteinExistence type="predicted"/>
<comment type="caution">
    <text evidence="1">The sequence shown here is derived from an EMBL/GenBank/DDBJ whole genome shotgun (WGS) entry which is preliminary data.</text>
</comment>
<sequence length="327" mass="36337">MDPLDLARQSLIFACDLGALGQDDTRLSRAAQRGMLVRVKHGVYLDRVLWDPLVNADRHRLLATVAERLAGPGLVFSHQTAAALLGLPVLGRWPDRAHVLKECADGGRSTTVVLAHTVGLRDVPVTMMGALTMTTPARTVVDIAAHADFEVAVVVMDAALHRDRRTRRPLTTRADVSALIELMSPFRGLRRVLAVLDASTPLSESVGESLCRIILSELGLGDPELQVEFRDADGLIGFADFTWRLDRVILEFDGQTKYLDARYRHGLSADQIVVLEKLREDRLRALGYRVVRAVWKDLVDPARLLRLLTDAGLVPVRTTRVIRRDWL</sequence>
<name>A0A3A5MJV0_9MICO</name>
<accession>A0A3A5MJV0</accession>
<protein>
    <recommendedName>
        <fullName evidence="3">DUF559 domain-containing protein</fullName>
    </recommendedName>
</protein>
<evidence type="ECO:0008006" key="3">
    <source>
        <dbReference type="Google" id="ProtNLM"/>
    </source>
</evidence>
<dbReference type="OrthoDB" id="5517693at2"/>
<evidence type="ECO:0000313" key="2">
    <source>
        <dbReference type="Proteomes" id="UP000272015"/>
    </source>
</evidence>